<evidence type="ECO:0000256" key="18">
    <source>
        <dbReference type="SAM" id="Phobius"/>
    </source>
</evidence>
<sequence length="199" mass="21833">MGVFLYWPNMIGYSRIVLMVVSVRTALWRWQLSIGCYLLSFALDGVDGMAARKLNQTSRLGSVLDMVTDRCATATLLMVLSALNPAYMPGAAAMMALDMSSHWTHMYRSRAHHKAVAADTNILLRAYYGCKPLFMGAIVSAEAFYVLLYVRHWVGAGEGARALRWALRAATPGWLLKQVVNTAQLCSALADIATNDAAP</sequence>
<dbReference type="Gene3D" id="1.20.120.1760">
    <property type="match status" value="1"/>
</dbReference>
<dbReference type="PANTHER" id="PTHR15362">
    <property type="entry name" value="PHOSPHATIDYLINOSITOL SYNTHASE"/>
    <property type="match status" value="1"/>
</dbReference>
<evidence type="ECO:0000256" key="10">
    <source>
        <dbReference type="ARBA" id="ARBA00022842"/>
    </source>
</evidence>
<dbReference type="PANTHER" id="PTHR15362:SF4">
    <property type="entry name" value="CDP-DIACYLGLYCEROL--INOSITOL 3-PHOSPHATIDYLTRANSFERASE"/>
    <property type="match status" value="1"/>
</dbReference>
<evidence type="ECO:0000256" key="2">
    <source>
        <dbReference type="ARBA" id="ARBA00001946"/>
    </source>
</evidence>
<dbReference type="OrthoDB" id="10251079at2759"/>
<comment type="catalytic activity">
    <reaction evidence="16">
        <text>a CDP-1,2-diacyl-sn-glycerol + myo-inositol = a 1,2-diacyl-sn-glycero-3-phospho-(1D-myo-inositol) + CMP + H(+)</text>
        <dbReference type="Rhea" id="RHEA:11580"/>
        <dbReference type="ChEBI" id="CHEBI:15378"/>
        <dbReference type="ChEBI" id="CHEBI:17268"/>
        <dbReference type="ChEBI" id="CHEBI:57880"/>
        <dbReference type="ChEBI" id="CHEBI:58332"/>
        <dbReference type="ChEBI" id="CHEBI:60377"/>
        <dbReference type="EC" id="2.7.8.11"/>
    </reaction>
</comment>
<evidence type="ECO:0000256" key="7">
    <source>
        <dbReference type="ARBA" id="ARBA00022679"/>
    </source>
</evidence>
<evidence type="ECO:0000256" key="11">
    <source>
        <dbReference type="ARBA" id="ARBA00022989"/>
    </source>
</evidence>
<keyword evidence="10" id="KW-0460">Magnesium</keyword>
<keyword evidence="8 18" id="KW-0812">Transmembrane</keyword>
<feature type="transmembrane region" description="Helical" evidence="18">
    <location>
        <begin position="71"/>
        <end position="97"/>
    </location>
</feature>
<comment type="similarity">
    <text evidence="4 16 17">Belongs to the CDP-alcohol phosphatidyltransferase class-I family.</text>
</comment>
<gene>
    <name evidence="19" type="ORF">JKP88DRAFT_354371</name>
</gene>
<dbReference type="InterPro" id="IPR000462">
    <property type="entry name" value="CDP-OH_P_trans"/>
</dbReference>
<comment type="subcellular location">
    <subcellularLocation>
        <location evidence="3">Membrane</location>
        <topology evidence="3">Multi-pass membrane protein</topology>
    </subcellularLocation>
</comment>
<evidence type="ECO:0000256" key="3">
    <source>
        <dbReference type="ARBA" id="ARBA00004141"/>
    </source>
</evidence>
<dbReference type="Pfam" id="PF01066">
    <property type="entry name" value="CDP-OH_P_transf"/>
    <property type="match status" value="1"/>
</dbReference>
<keyword evidence="12 16" id="KW-0443">Lipid metabolism</keyword>
<evidence type="ECO:0000256" key="8">
    <source>
        <dbReference type="ARBA" id="ARBA00022692"/>
    </source>
</evidence>
<dbReference type="Proteomes" id="UP000664859">
    <property type="component" value="Unassembled WGS sequence"/>
</dbReference>
<evidence type="ECO:0000256" key="4">
    <source>
        <dbReference type="ARBA" id="ARBA00010441"/>
    </source>
</evidence>
<dbReference type="AlphaFoldDB" id="A0A836CIE8"/>
<reference evidence="19" key="1">
    <citation type="submission" date="2021-02" db="EMBL/GenBank/DDBJ databases">
        <title>First Annotated Genome of the Yellow-green Alga Tribonema minus.</title>
        <authorList>
            <person name="Mahan K.M."/>
        </authorList>
    </citation>
    <scope>NUCLEOTIDE SEQUENCE</scope>
    <source>
        <strain evidence="19">UTEX B ZZ1240</strain>
    </source>
</reference>
<comment type="cofactor">
    <cofactor evidence="2">
        <name>Mg(2+)</name>
        <dbReference type="ChEBI" id="CHEBI:18420"/>
    </cofactor>
</comment>
<protein>
    <recommendedName>
        <fullName evidence="5 16">CDP-diacylglycerol--inositol 3-phosphatidyltransferase</fullName>
        <ecNumber evidence="5 16">2.7.8.11</ecNumber>
    </recommendedName>
</protein>
<evidence type="ECO:0000256" key="5">
    <source>
        <dbReference type="ARBA" id="ARBA00013212"/>
    </source>
</evidence>
<dbReference type="GO" id="GO:0006661">
    <property type="term" value="P:phosphatidylinositol biosynthetic process"/>
    <property type="evidence" value="ECO:0007669"/>
    <property type="project" value="TreeGrafter"/>
</dbReference>
<evidence type="ECO:0000256" key="6">
    <source>
        <dbReference type="ARBA" id="ARBA00022516"/>
    </source>
</evidence>
<dbReference type="InterPro" id="IPR043130">
    <property type="entry name" value="CDP-OH_PTrfase_TM_dom"/>
</dbReference>
<keyword evidence="15 16" id="KW-1208">Phospholipid metabolism</keyword>
<keyword evidence="6 16" id="KW-0444">Lipid biosynthesis</keyword>
<evidence type="ECO:0000256" key="15">
    <source>
        <dbReference type="ARBA" id="ARBA00023264"/>
    </source>
</evidence>
<keyword evidence="9" id="KW-0479">Metal-binding</keyword>
<keyword evidence="13 16" id="KW-0472">Membrane</keyword>
<dbReference type="EC" id="2.7.8.11" evidence="5 16"/>
<evidence type="ECO:0000256" key="12">
    <source>
        <dbReference type="ARBA" id="ARBA00023098"/>
    </source>
</evidence>
<proteinExistence type="inferred from homology"/>
<evidence type="ECO:0000256" key="14">
    <source>
        <dbReference type="ARBA" id="ARBA00023209"/>
    </source>
</evidence>
<evidence type="ECO:0000313" key="20">
    <source>
        <dbReference type="Proteomes" id="UP000664859"/>
    </source>
</evidence>
<keyword evidence="7 16" id="KW-0808">Transferase</keyword>
<dbReference type="EMBL" id="JAFCMP010000152">
    <property type="protein sequence ID" value="KAG5184766.1"/>
    <property type="molecule type" value="Genomic_DNA"/>
</dbReference>
<dbReference type="GO" id="GO:0016020">
    <property type="term" value="C:membrane"/>
    <property type="evidence" value="ECO:0007669"/>
    <property type="project" value="UniProtKB-SubCell"/>
</dbReference>
<feature type="transmembrane region" description="Helical" evidence="18">
    <location>
        <begin position="133"/>
        <end position="154"/>
    </location>
</feature>
<dbReference type="GO" id="GO:0005794">
    <property type="term" value="C:Golgi apparatus"/>
    <property type="evidence" value="ECO:0007669"/>
    <property type="project" value="TreeGrafter"/>
</dbReference>
<keyword evidence="11 18" id="KW-1133">Transmembrane helix</keyword>
<dbReference type="InterPro" id="IPR048254">
    <property type="entry name" value="CDP_ALCOHOL_P_TRANSF_CS"/>
</dbReference>
<dbReference type="PROSITE" id="PS00379">
    <property type="entry name" value="CDP_ALCOHOL_P_TRANSF"/>
    <property type="match status" value="1"/>
</dbReference>
<evidence type="ECO:0000256" key="1">
    <source>
        <dbReference type="ARBA" id="ARBA00001936"/>
    </source>
</evidence>
<evidence type="ECO:0000256" key="13">
    <source>
        <dbReference type="ARBA" id="ARBA00023136"/>
    </source>
</evidence>
<keyword evidence="20" id="KW-1185">Reference proteome</keyword>
<dbReference type="InterPro" id="IPR014387">
    <property type="entry name" value="CDP_diag_ino_3_P_euk"/>
</dbReference>
<evidence type="ECO:0000256" key="16">
    <source>
        <dbReference type="PIRNR" id="PIRNR000848"/>
    </source>
</evidence>
<name>A0A836CIE8_9STRA</name>
<comment type="cofactor">
    <cofactor evidence="1">
        <name>Mn(2+)</name>
        <dbReference type="ChEBI" id="CHEBI:29035"/>
    </cofactor>
</comment>
<evidence type="ECO:0000256" key="17">
    <source>
        <dbReference type="RuleBase" id="RU003750"/>
    </source>
</evidence>
<keyword evidence="14 16" id="KW-0594">Phospholipid biosynthesis</keyword>
<dbReference type="GO" id="GO:0046872">
    <property type="term" value="F:metal ion binding"/>
    <property type="evidence" value="ECO:0007669"/>
    <property type="project" value="UniProtKB-KW"/>
</dbReference>
<dbReference type="GO" id="GO:0003881">
    <property type="term" value="F:CDP-diacylglycerol-inositol 3-phosphatidyltransferase activity"/>
    <property type="evidence" value="ECO:0007669"/>
    <property type="project" value="UniProtKB-UniRule"/>
</dbReference>
<evidence type="ECO:0000256" key="9">
    <source>
        <dbReference type="ARBA" id="ARBA00022723"/>
    </source>
</evidence>
<comment type="caution">
    <text evidence="19">The sequence shown here is derived from an EMBL/GenBank/DDBJ whole genome shotgun (WGS) entry which is preliminary data.</text>
</comment>
<dbReference type="PIRSF" id="PIRSF000848">
    <property type="entry name" value="CDP_diag_ino_3_P"/>
    <property type="match status" value="1"/>
</dbReference>
<evidence type="ECO:0000313" key="19">
    <source>
        <dbReference type="EMBL" id="KAG5184766.1"/>
    </source>
</evidence>
<accession>A0A836CIE8</accession>
<organism evidence="19 20">
    <name type="scientific">Tribonema minus</name>
    <dbReference type="NCBI Taxonomy" id="303371"/>
    <lineage>
        <taxon>Eukaryota</taxon>
        <taxon>Sar</taxon>
        <taxon>Stramenopiles</taxon>
        <taxon>Ochrophyta</taxon>
        <taxon>PX clade</taxon>
        <taxon>Xanthophyceae</taxon>
        <taxon>Tribonematales</taxon>
        <taxon>Tribonemataceae</taxon>
        <taxon>Tribonema</taxon>
    </lineage>
</organism>